<organism evidence="3 4">
    <name type="scientific">Paraburkholderia solisilvae</name>
    <dbReference type="NCBI Taxonomy" id="624376"/>
    <lineage>
        <taxon>Bacteria</taxon>
        <taxon>Pseudomonadati</taxon>
        <taxon>Pseudomonadota</taxon>
        <taxon>Betaproteobacteria</taxon>
        <taxon>Burkholderiales</taxon>
        <taxon>Burkholderiaceae</taxon>
        <taxon>Paraburkholderia</taxon>
    </lineage>
</organism>
<dbReference type="RefSeq" id="WP_175115151.1">
    <property type="nucleotide sequence ID" value="NZ_CADIKF010000080.1"/>
</dbReference>
<gene>
    <name evidence="3" type="ORF">LMG29739_06027</name>
</gene>
<accession>A0A6J5F1I2</accession>
<dbReference type="Proteomes" id="UP000494329">
    <property type="component" value="Unassembled WGS sequence"/>
</dbReference>
<feature type="transmembrane region" description="Helical" evidence="1">
    <location>
        <begin position="21"/>
        <end position="51"/>
    </location>
</feature>
<proteinExistence type="predicted"/>
<sequence>MNHRIKTRSPRATQRGRRLQRGAAAVEFALIAPLLFLLLFVAMDFCISLWVNLTMQYAVREGARYAVTGQSNLDPNASSQQRYLAVIQEIRNSSMGLYNMVSPTYTITVNGSTKNYATQGAYSGSMFGNAGDIIVLQVNCTWPLLTPLARPFFANGAYTFSVAATMRNEGF</sequence>
<evidence type="ECO:0000313" key="3">
    <source>
        <dbReference type="EMBL" id="CAB3771412.1"/>
    </source>
</evidence>
<keyword evidence="1" id="KW-0472">Membrane</keyword>
<dbReference type="AlphaFoldDB" id="A0A6J5F1I2"/>
<keyword evidence="1" id="KW-0812">Transmembrane</keyword>
<keyword evidence="4" id="KW-1185">Reference proteome</keyword>
<evidence type="ECO:0000256" key="1">
    <source>
        <dbReference type="SAM" id="Phobius"/>
    </source>
</evidence>
<keyword evidence="1" id="KW-1133">Transmembrane helix</keyword>
<name>A0A6J5F1I2_9BURK</name>
<dbReference type="InterPro" id="IPR012495">
    <property type="entry name" value="TadE-like_dom"/>
</dbReference>
<reference evidence="3 4" key="1">
    <citation type="submission" date="2020-04" db="EMBL/GenBank/DDBJ databases">
        <authorList>
            <person name="De Canck E."/>
        </authorList>
    </citation>
    <scope>NUCLEOTIDE SEQUENCE [LARGE SCALE GENOMIC DNA]</scope>
    <source>
        <strain evidence="3 4">LMG 29739</strain>
    </source>
</reference>
<protein>
    <recommendedName>
        <fullName evidence="2">TadE-like domain-containing protein</fullName>
    </recommendedName>
</protein>
<dbReference type="Pfam" id="PF07811">
    <property type="entry name" value="TadE"/>
    <property type="match status" value="1"/>
</dbReference>
<dbReference type="EMBL" id="CADIKF010000080">
    <property type="protein sequence ID" value="CAB3771412.1"/>
    <property type="molecule type" value="Genomic_DNA"/>
</dbReference>
<evidence type="ECO:0000259" key="2">
    <source>
        <dbReference type="Pfam" id="PF07811"/>
    </source>
</evidence>
<feature type="domain" description="TadE-like" evidence="2">
    <location>
        <begin position="22"/>
        <end position="64"/>
    </location>
</feature>
<evidence type="ECO:0000313" key="4">
    <source>
        <dbReference type="Proteomes" id="UP000494329"/>
    </source>
</evidence>